<feature type="region of interest" description="Disordered" evidence="1">
    <location>
        <begin position="284"/>
        <end position="303"/>
    </location>
</feature>
<evidence type="ECO:0008006" key="4">
    <source>
        <dbReference type="Google" id="ProtNLM"/>
    </source>
</evidence>
<dbReference type="AlphaFoldDB" id="A0A5C8UUG3"/>
<gene>
    <name evidence="2" type="ORF">FVP33_06550</name>
</gene>
<accession>A0A5C8UUG3</accession>
<name>A0A5C8UUG3_9MICO</name>
<dbReference type="EMBL" id="VRMG01000005">
    <property type="protein sequence ID" value="TXN31229.1"/>
    <property type="molecule type" value="Genomic_DNA"/>
</dbReference>
<evidence type="ECO:0000313" key="3">
    <source>
        <dbReference type="Proteomes" id="UP000321379"/>
    </source>
</evidence>
<evidence type="ECO:0000313" key="2">
    <source>
        <dbReference type="EMBL" id="TXN31229.1"/>
    </source>
</evidence>
<organism evidence="2 3">
    <name type="scientific">Lacisediminihabitans profunda</name>
    <dbReference type="NCBI Taxonomy" id="2594790"/>
    <lineage>
        <taxon>Bacteria</taxon>
        <taxon>Bacillati</taxon>
        <taxon>Actinomycetota</taxon>
        <taxon>Actinomycetes</taxon>
        <taxon>Micrococcales</taxon>
        <taxon>Microbacteriaceae</taxon>
        <taxon>Lacisediminihabitans</taxon>
    </lineage>
</organism>
<comment type="caution">
    <text evidence="2">The sequence shown here is derived from an EMBL/GenBank/DDBJ whole genome shotgun (WGS) entry which is preliminary data.</text>
</comment>
<dbReference type="Gene3D" id="3.40.50.720">
    <property type="entry name" value="NAD(P)-binding Rossmann-like Domain"/>
    <property type="match status" value="1"/>
</dbReference>
<sequence>MVLRLDPRLPLLWRTPSSLQFGVDAPRVVLEEVSGADERMIAALRVGVSRSGLEMIAASAGGGHGEVGLLLDRLGPALVPATDAAPQGRVTIVGDGPAAEHIAHLLRRSNVAVVPDGDETALVVIVAGYVIPPGLHGRWLGRDLPHLPVVFGDEAVRLGPLVEPGIGPCLWCVELARTDADPAWPAIATQLLGRRPTAESALLVEEVAVSVARLVLARIAPPEGREPGPRGGSATSLAIGTADGARRSTVWWPHPDCLCGASGGIDSVEGVSPARRGIVTVGERRPGRLHRSTTTGAVGDGPA</sequence>
<reference evidence="2 3" key="1">
    <citation type="submission" date="2019-08" db="EMBL/GenBank/DDBJ databases">
        <title>Bacterial whole genome sequence for Glaciihabitans sp. CHu50b-6-2.</title>
        <authorList>
            <person name="Jin L."/>
        </authorList>
    </citation>
    <scope>NUCLEOTIDE SEQUENCE [LARGE SCALE GENOMIC DNA]</scope>
    <source>
        <strain evidence="2 3">CHu50b-6-2</strain>
    </source>
</reference>
<proteinExistence type="predicted"/>
<dbReference type="RefSeq" id="WP_147782815.1">
    <property type="nucleotide sequence ID" value="NZ_VRMG01000005.1"/>
</dbReference>
<protein>
    <recommendedName>
        <fullName evidence="4">TOMM leader peptide-binding protein</fullName>
    </recommendedName>
</protein>
<evidence type="ECO:0000256" key="1">
    <source>
        <dbReference type="SAM" id="MobiDB-lite"/>
    </source>
</evidence>
<dbReference type="Proteomes" id="UP000321379">
    <property type="component" value="Unassembled WGS sequence"/>
</dbReference>
<keyword evidence="3" id="KW-1185">Reference proteome</keyword>